<feature type="coiled-coil region" evidence="1">
    <location>
        <begin position="39"/>
        <end position="73"/>
    </location>
</feature>
<keyword evidence="2" id="KW-0812">Transmembrane</keyword>
<dbReference type="Proteomes" id="UP000183085">
    <property type="component" value="Unassembled WGS sequence"/>
</dbReference>
<feature type="chain" id="PRO_5013312356" description="t-SNARE coiled-coil homology domain-containing protein" evidence="3">
    <location>
        <begin position="22"/>
        <end position="141"/>
    </location>
</feature>
<evidence type="ECO:0008006" key="6">
    <source>
        <dbReference type="Google" id="ProtNLM"/>
    </source>
</evidence>
<sequence>MKKVLFLWLVYVLLLPCICSAELTKQDIYEIQKIVKDEISGVNLRIDDMNKRIDDMNKRIDDMNQQMNKRIDDITNLLYVILSGMFALVGFVLWDRRTALAPAIKKVKEIEEVDEKVKKALREYAIQEPRLAIILKGVGLM</sequence>
<feature type="signal peptide" evidence="3">
    <location>
        <begin position="1"/>
        <end position="21"/>
    </location>
</feature>
<dbReference type="STRING" id="1817895.AUJ95_03125"/>
<evidence type="ECO:0000313" key="5">
    <source>
        <dbReference type="Proteomes" id="UP000183085"/>
    </source>
</evidence>
<name>A0A1J5E1M3_9BACT</name>
<dbReference type="EMBL" id="MNYI01000077">
    <property type="protein sequence ID" value="OIP41523.1"/>
    <property type="molecule type" value="Genomic_DNA"/>
</dbReference>
<evidence type="ECO:0000256" key="2">
    <source>
        <dbReference type="SAM" id="Phobius"/>
    </source>
</evidence>
<keyword evidence="1" id="KW-0175">Coiled coil</keyword>
<reference evidence="4 5" key="1">
    <citation type="journal article" date="2016" name="Environ. Microbiol.">
        <title>Genomic resolution of a cold subsurface aquifer community provides metabolic insights for novel microbes adapted to high CO concentrations.</title>
        <authorList>
            <person name="Probst A.J."/>
            <person name="Castelle C.J."/>
            <person name="Singh A."/>
            <person name="Brown C.T."/>
            <person name="Anantharaman K."/>
            <person name="Sharon I."/>
            <person name="Hug L.A."/>
            <person name="Burstein D."/>
            <person name="Emerson J.B."/>
            <person name="Thomas B.C."/>
            <person name="Banfield J.F."/>
        </authorList>
    </citation>
    <scope>NUCLEOTIDE SEQUENCE [LARGE SCALE GENOMIC DNA]</scope>
    <source>
        <strain evidence="4">CG2_30_40_21</strain>
    </source>
</reference>
<feature type="transmembrane region" description="Helical" evidence="2">
    <location>
        <begin position="77"/>
        <end position="94"/>
    </location>
</feature>
<dbReference type="AlphaFoldDB" id="A0A1J5E1M3"/>
<organism evidence="4 5">
    <name type="scientific">Candidatus Desantisbacteria bacterium CG2_30_40_21</name>
    <dbReference type="NCBI Taxonomy" id="1817895"/>
    <lineage>
        <taxon>Bacteria</taxon>
        <taxon>Candidatus Desantisiibacteriota</taxon>
    </lineage>
</organism>
<dbReference type="SUPFAM" id="SSF58100">
    <property type="entry name" value="Bacterial hemolysins"/>
    <property type="match status" value="1"/>
</dbReference>
<evidence type="ECO:0000256" key="3">
    <source>
        <dbReference type="SAM" id="SignalP"/>
    </source>
</evidence>
<keyword evidence="2" id="KW-0472">Membrane</keyword>
<proteinExistence type="predicted"/>
<dbReference type="Gene3D" id="1.20.1170.10">
    <property type="match status" value="1"/>
</dbReference>
<evidence type="ECO:0000313" key="4">
    <source>
        <dbReference type="EMBL" id="OIP41523.1"/>
    </source>
</evidence>
<keyword evidence="2" id="KW-1133">Transmembrane helix</keyword>
<evidence type="ECO:0000256" key="1">
    <source>
        <dbReference type="SAM" id="Coils"/>
    </source>
</evidence>
<gene>
    <name evidence="4" type="ORF">AUJ95_03125</name>
</gene>
<accession>A0A1J5E1M3</accession>
<comment type="caution">
    <text evidence="4">The sequence shown here is derived from an EMBL/GenBank/DDBJ whole genome shotgun (WGS) entry which is preliminary data.</text>
</comment>
<keyword evidence="3" id="KW-0732">Signal</keyword>
<protein>
    <recommendedName>
        <fullName evidence="6">t-SNARE coiled-coil homology domain-containing protein</fullName>
    </recommendedName>
</protein>